<feature type="region of interest" description="Disordered" evidence="1">
    <location>
        <begin position="1"/>
        <end position="21"/>
    </location>
</feature>
<evidence type="ECO:0000259" key="2">
    <source>
        <dbReference type="Pfam" id="PF13586"/>
    </source>
</evidence>
<proteinExistence type="predicted"/>
<reference evidence="3" key="1">
    <citation type="submission" date="2019-12" db="EMBL/GenBank/DDBJ databases">
        <authorList>
            <person name="Cremers G."/>
        </authorList>
    </citation>
    <scope>NUCLEOTIDE SEQUENCE</scope>
    <source>
        <strain evidence="3">Mbul1</strain>
    </source>
</reference>
<name>A0A679JBA9_9HYPH</name>
<dbReference type="Pfam" id="PF13586">
    <property type="entry name" value="DDE_Tnp_1_2"/>
    <property type="match status" value="1"/>
</dbReference>
<organism evidence="3">
    <name type="scientific">Methylobacterium bullatum</name>
    <dbReference type="NCBI Taxonomy" id="570505"/>
    <lineage>
        <taxon>Bacteria</taxon>
        <taxon>Pseudomonadati</taxon>
        <taxon>Pseudomonadota</taxon>
        <taxon>Alphaproteobacteria</taxon>
        <taxon>Hyphomicrobiales</taxon>
        <taxon>Methylobacteriaceae</taxon>
        <taxon>Methylobacterium</taxon>
    </lineage>
</organism>
<sequence length="116" mass="13071">MLSPSASPRGRPTNGLTPFRSSPRCRAVPEWAVGDRGCSSHGFREHISTTGVRPALPTKRNEEQLACPDWVDNNRNIVERRWVRLKEWRALATRDEKTAVSFTGVLCLAATLDWLK</sequence>
<dbReference type="EMBL" id="LR743504">
    <property type="protein sequence ID" value="CAA2105930.1"/>
    <property type="molecule type" value="Genomic_DNA"/>
</dbReference>
<accession>A0A679JBA9</accession>
<evidence type="ECO:0000256" key="1">
    <source>
        <dbReference type="SAM" id="MobiDB-lite"/>
    </source>
</evidence>
<evidence type="ECO:0000313" key="3">
    <source>
        <dbReference type="EMBL" id="CAA2105930.1"/>
    </source>
</evidence>
<gene>
    <name evidence="3" type="ORF">MBUL_03435</name>
</gene>
<protein>
    <recommendedName>
        <fullName evidence="2">Transposase DDE domain-containing protein</fullName>
    </recommendedName>
</protein>
<dbReference type="AlphaFoldDB" id="A0A679JBA9"/>
<dbReference type="InterPro" id="IPR025668">
    <property type="entry name" value="Tnp_DDE_dom"/>
</dbReference>
<feature type="domain" description="Transposase DDE" evidence="2">
    <location>
        <begin position="35"/>
        <end position="116"/>
    </location>
</feature>